<dbReference type="SUPFAM" id="SSF56672">
    <property type="entry name" value="DNA/RNA polymerases"/>
    <property type="match status" value="1"/>
</dbReference>
<dbReference type="GO" id="GO:0006397">
    <property type="term" value="P:mRNA processing"/>
    <property type="evidence" value="ECO:0007669"/>
    <property type="project" value="InterPro"/>
</dbReference>
<feature type="coiled-coil region" evidence="1">
    <location>
        <begin position="305"/>
        <end position="344"/>
    </location>
</feature>
<dbReference type="Pfam" id="PF01348">
    <property type="entry name" value="Intron_maturas2"/>
    <property type="match status" value="1"/>
</dbReference>
<keyword evidence="4" id="KW-1185">Reference proteome</keyword>
<dbReference type="Pfam" id="PF00078">
    <property type="entry name" value="RVT_1"/>
    <property type="match status" value="1"/>
</dbReference>
<proteinExistence type="predicted"/>
<dbReference type="EMBL" id="BIXY01000001">
    <property type="protein sequence ID" value="GCF06509.1"/>
    <property type="molecule type" value="Genomic_DNA"/>
</dbReference>
<dbReference type="PANTHER" id="PTHR34047">
    <property type="entry name" value="NUCLEAR INTRON MATURASE 1, MITOCHONDRIAL-RELATED"/>
    <property type="match status" value="1"/>
</dbReference>
<dbReference type="Proteomes" id="UP000322530">
    <property type="component" value="Unassembled WGS sequence"/>
</dbReference>
<dbReference type="AlphaFoldDB" id="A0A5A5T651"/>
<feature type="domain" description="Reverse transcriptase" evidence="2">
    <location>
        <begin position="68"/>
        <end position="353"/>
    </location>
</feature>
<dbReference type="PROSITE" id="PS50878">
    <property type="entry name" value="RT_POL"/>
    <property type="match status" value="1"/>
</dbReference>
<dbReference type="InterPro" id="IPR051083">
    <property type="entry name" value="GrpII_Intron_Splice-Mob/Def"/>
</dbReference>
<gene>
    <name evidence="3" type="ORF">KDI_00730</name>
</gene>
<protein>
    <submittedName>
        <fullName evidence="3">Maturase</fullName>
    </submittedName>
</protein>
<evidence type="ECO:0000259" key="2">
    <source>
        <dbReference type="PROSITE" id="PS50878"/>
    </source>
</evidence>
<keyword evidence="1" id="KW-0175">Coiled coil</keyword>
<dbReference type="PANTHER" id="PTHR34047:SF8">
    <property type="entry name" value="PROTEIN YKFC"/>
    <property type="match status" value="1"/>
</dbReference>
<dbReference type="InterPro" id="IPR049030">
    <property type="entry name" value="AI2M-like_HNH"/>
</dbReference>
<organism evidence="3 4">
    <name type="scientific">Dictyobacter arantiisoli</name>
    <dbReference type="NCBI Taxonomy" id="2014874"/>
    <lineage>
        <taxon>Bacteria</taxon>
        <taxon>Bacillati</taxon>
        <taxon>Chloroflexota</taxon>
        <taxon>Ktedonobacteria</taxon>
        <taxon>Ktedonobacterales</taxon>
        <taxon>Dictyobacteraceae</taxon>
        <taxon>Dictyobacter</taxon>
    </lineage>
</organism>
<name>A0A5A5T651_9CHLR</name>
<reference evidence="3 4" key="1">
    <citation type="submission" date="2019-01" db="EMBL/GenBank/DDBJ databases">
        <title>Draft genome sequence of Dictyobacter sp. Uno17.</title>
        <authorList>
            <person name="Wang C.M."/>
            <person name="Zheng Y."/>
            <person name="Sakai Y."/>
            <person name="Abe K."/>
            <person name="Yokota A."/>
            <person name="Yabe S."/>
        </authorList>
    </citation>
    <scope>NUCLEOTIDE SEQUENCE [LARGE SCALE GENOMIC DNA]</scope>
    <source>
        <strain evidence="3 4">Uno17</strain>
    </source>
</reference>
<accession>A0A5A5T651</accession>
<dbReference type="InterPro" id="IPR043502">
    <property type="entry name" value="DNA/RNA_pol_sf"/>
</dbReference>
<dbReference type="Pfam" id="PF21368">
    <property type="entry name" value="AI2M-like_HNH"/>
    <property type="match status" value="1"/>
</dbReference>
<evidence type="ECO:0000313" key="4">
    <source>
        <dbReference type="Proteomes" id="UP000322530"/>
    </source>
</evidence>
<sequence>MRNAETIQGLIHERGKKGLPLERVYKLLFNQELYLTAYGKIYRNKGAMTPGVTKETPDGMSLDKIDTIIEAIRNEKYRWNPARRTYIPKKTGKVRPLGMPTWSDKLIQEVIRLILEAYYEPQFSNNSHGFRPERGCHTALQDIHYTWLGTTWFIEGDISQCFDALDHNLLLSILKEKIDDGRFIKLVSGLLEAGYLEDWKFNKTLSGTPQGGILSPLLSNIYLDKLDQFVETVLIPNYTKGAKKRMSPDYERVKGHYRRLLKKGKIKEAQEVKQQLHNMPSIDPKDPNYRRLKYVRYADDFLLGFVGSKEEAEDIKQQLEKYLRDELKLELSKSKTLITNARSEAARFLGYEIKTLQEDSKRVTYQTNRGKITRRGINGGIALIVPRDIIEEKCNRYKKDGKAIHRKELTNDTDHTIVSTYQLEYRGIVNYYQMAQNIGALSKLKWTMEISLTKTLAHKHRMSVNKVYRKYGTTHDVEGKAYKGLIVITPREGKEPIVAKWGGIPLIRNPKAILEDKDRSNWWGTSELIQRLLMDTCELCGNKENIQVHHIRALKDLNEYTGREKPLWVQKMATRQRKTLILCRTCHEDVHAGRPMTR</sequence>
<dbReference type="InterPro" id="IPR024937">
    <property type="entry name" value="Domain_X"/>
</dbReference>
<dbReference type="InterPro" id="IPR000477">
    <property type="entry name" value="RT_dom"/>
</dbReference>
<evidence type="ECO:0000313" key="3">
    <source>
        <dbReference type="EMBL" id="GCF06509.1"/>
    </source>
</evidence>
<comment type="caution">
    <text evidence="3">The sequence shown here is derived from an EMBL/GenBank/DDBJ whole genome shotgun (WGS) entry which is preliminary data.</text>
</comment>
<dbReference type="RefSeq" id="WP_149399157.1">
    <property type="nucleotide sequence ID" value="NZ_BIXY01000001.1"/>
</dbReference>
<dbReference type="OrthoDB" id="140258at2"/>
<evidence type="ECO:0000256" key="1">
    <source>
        <dbReference type="SAM" id="Coils"/>
    </source>
</evidence>
<dbReference type="CDD" id="cd01651">
    <property type="entry name" value="RT_G2_intron"/>
    <property type="match status" value="1"/>
</dbReference>